<dbReference type="NCBIfam" id="NF004225">
    <property type="entry name" value="PRK05672.1"/>
    <property type="match status" value="1"/>
</dbReference>
<gene>
    <name evidence="13" type="primary">dnaE2</name>
    <name evidence="16" type="ORF">FHS76_000128</name>
</gene>
<evidence type="ECO:0000256" key="13">
    <source>
        <dbReference type="HAMAP-Rule" id="MF_01902"/>
    </source>
</evidence>
<feature type="domain" description="Polymerase/histidinol phosphatase N-terminal" evidence="15">
    <location>
        <begin position="5"/>
        <end position="76"/>
    </location>
</feature>
<dbReference type="GO" id="GO:0003676">
    <property type="term" value="F:nucleic acid binding"/>
    <property type="evidence" value="ECO:0007669"/>
    <property type="project" value="InterPro"/>
</dbReference>
<accession>A0A7W9EKP4</accession>
<dbReference type="EC" id="2.7.7.7" evidence="3 13"/>
<dbReference type="RefSeq" id="WP_183646569.1">
    <property type="nucleotide sequence ID" value="NZ_JACIJG010000001.1"/>
</dbReference>
<evidence type="ECO:0000256" key="9">
    <source>
        <dbReference type="ARBA" id="ARBA00022763"/>
    </source>
</evidence>
<dbReference type="InterPro" id="IPR029460">
    <property type="entry name" value="DNAPol_HHH"/>
</dbReference>
<evidence type="ECO:0000313" key="17">
    <source>
        <dbReference type="Proteomes" id="UP000555546"/>
    </source>
</evidence>
<dbReference type="Gene3D" id="3.20.20.140">
    <property type="entry name" value="Metal-dependent hydrolases"/>
    <property type="match status" value="1"/>
</dbReference>
<dbReference type="NCBIfam" id="TIGR00594">
    <property type="entry name" value="polc"/>
    <property type="match status" value="1"/>
</dbReference>
<evidence type="ECO:0000256" key="10">
    <source>
        <dbReference type="ARBA" id="ARBA00022932"/>
    </source>
</evidence>
<dbReference type="PANTHER" id="PTHR32294">
    <property type="entry name" value="DNA POLYMERASE III SUBUNIT ALPHA"/>
    <property type="match status" value="1"/>
</dbReference>
<evidence type="ECO:0000256" key="4">
    <source>
        <dbReference type="ARBA" id="ARBA00017273"/>
    </source>
</evidence>
<sequence>MTRYFEIAAASNFSFLSGASHPQELVAQAHALGLSGIGIADRNTLAGVVRAHAAWKDFRETCDFRLFIGSRLSFIDGTPDMVVYPRDRAAYGQLCRLLTTGKGRAGVKGECSLEWGDLLFRARQFQIAVFPPEDDAPDFSTRLTEIAQAAPGSVWLALTMPHQGQDGRRAERVAGFAAEANVPLIATNDVLYHHPDRRALQDVLTATRHHTTVFDAGRLLEKNAERHLKPPHEMTRLFRDYPEAIAATADFIAPITFRLDDLSYDYPDEPVPPGKTPQQHLHDLVWEGAARHYGADSIPPKVKGLIDKELALIEKLQYAAYFLTVHDIVRHARSKDILCQGRGSAANSVVCFCLGVTGVDPTQVDLLFERFLSVERKEPPDIDVDFEHERREEVMQYVYERYSVDRAAIVATVISYRSRSAIRDVGKALGLTEDVTAALANTVWGLSGGGINKEHIRQAGLDPDNPIIRRAVELAIELIGFPRHLSQHVGGFVLTRDRLDETVPIGPAAMKDRTFIEWDKDDIDEVGLMKVDVLSLGMLTCIRKAFDLIHQHKPEKYDGEKLTLATVEREDKAVYDMLCKGDSLGVFQVESRAQMNMLPRLKPRAFYDLVIEVAIVRPGPIQGDMVHPYLKRRSGQEPISLPSPSPEHGPSDELQQILDKTKGVPLFQEQAMRIAIEAAKFTPDEANQLRRSMATFRKMGTIHTMGEKMIEGMVNRGYDRTFAENCFNQIKGFGEYGFPESHAASFAHLVYISAWLKCHHPEVFAAALLNSQPMGFYAPAQIVRDAREHGVTVLPVDVNFSHWDNTLGDNILEETPDIHLALRLGFRQIDGFSKEDARLLIADRQEPYRTIEDMHRRLRLDRRAFTLLADADAFGSLDIDRRAALWAVRRLPNDETLPLFRAAATSELAQEPRTQLPEMAASEHVIADYETTRLSLKGHPLQYLREGLAAEGVSTCRAVQEEGANGRRMKVAGVVTVRQRPGSAKGVVFLTIEDETGIANIVVWPKIMKTFRREVMGARLIHIEGRIQRSPEGVVHLVASKLEDRSGALMDLSGREPQRLIAPSQMAHHPRNVRVMPKSRDFH</sequence>
<dbReference type="CDD" id="cd04485">
    <property type="entry name" value="DnaE_OBF"/>
    <property type="match status" value="1"/>
</dbReference>
<comment type="catalytic activity">
    <reaction evidence="12 13">
        <text>DNA(n) + a 2'-deoxyribonucleoside 5'-triphosphate = DNA(n+1) + diphosphate</text>
        <dbReference type="Rhea" id="RHEA:22508"/>
        <dbReference type="Rhea" id="RHEA-COMP:17339"/>
        <dbReference type="Rhea" id="RHEA-COMP:17340"/>
        <dbReference type="ChEBI" id="CHEBI:33019"/>
        <dbReference type="ChEBI" id="CHEBI:61560"/>
        <dbReference type="ChEBI" id="CHEBI:173112"/>
        <dbReference type="EC" id="2.7.7.7"/>
    </reaction>
</comment>
<evidence type="ECO:0000313" key="16">
    <source>
        <dbReference type="EMBL" id="MBB5700290.1"/>
    </source>
</evidence>
<proteinExistence type="inferred from homology"/>
<dbReference type="EMBL" id="JACIJG010000001">
    <property type="protein sequence ID" value="MBB5700290.1"/>
    <property type="molecule type" value="Genomic_DNA"/>
</dbReference>
<keyword evidence="10 13" id="KW-0239">DNA-directed DNA polymerase</keyword>
<evidence type="ECO:0000256" key="2">
    <source>
        <dbReference type="ARBA" id="ARBA00007391"/>
    </source>
</evidence>
<keyword evidence="5 13" id="KW-0963">Cytoplasm</keyword>
<keyword evidence="9 13" id="KW-0227">DNA damage</keyword>
<dbReference type="InterPro" id="IPR004013">
    <property type="entry name" value="PHP_dom"/>
</dbReference>
<keyword evidence="7 13" id="KW-0548">Nucleotidyltransferase</keyword>
<reference evidence="16 17" key="1">
    <citation type="submission" date="2020-08" db="EMBL/GenBank/DDBJ databases">
        <title>Genomic Encyclopedia of Type Strains, Phase IV (KMG-IV): sequencing the most valuable type-strain genomes for metagenomic binning, comparative biology and taxonomic classification.</title>
        <authorList>
            <person name="Goeker M."/>
        </authorList>
    </citation>
    <scope>NUCLEOTIDE SEQUENCE [LARGE SCALE GENOMIC DNA]</scope>
    <source>
        <strain evidence="16 17">DSM 26944</strain>
    </source>
</reference>
<evidence type="ECO:0000256" key="14">
    <source>
        <dbReference type="SAM" id="MobiDB-lite"/>
    </source>
</evidence>
<evidence type="ECO:0000256" key="8">
    <source>
        <dbReference type="ARBA" id="ARBA00022705"/>
    </source>
</evidence>
<dbReference type="Gene3D" id="2.40.50.140">
    <property type="entry name" value="Nucleic acid-binding proteins"/>
    <property type="match status" value="1"/>
</dbReference>
<keyword evidence="8 13" id="KW-0235">DNA replication</keyword>
<evidence type="ECO:0000256" key="12">
    <source>
        <dbReference type="ARBA" id="ARBA00049244"/>
    </source>
</evidence>
<dbReference type="GO" id="GO:0006260">
    <property type="term" value="P:DNA replication"/>
    <property type="evidence" value="ECO:0007669"/>
    <property type="project" value="UniProtKB-KW"/>
</dbReference>
<dbReference type="Proteomes" id="UP000555546">
    <property type="component" value="Unassembled WGS sequence"/>
</dbReference>
<dbReference type="Pfam" id="PF07733">
    <property type="entry name" value="DNA_pol3_alpha"/>
    <property type="match status" value="1"/>
</dbReference>
<evidence type="ECO:0000256" key="5">
    <source>
        <dbReference type="ARBA" id="ARBA00022490"/>
    </source>
</evidence>
<dbReference type="CDD" id="cd07434">
    <property type="entry name" value="PHP_PolIIIA_DnaE2"/>
    <property type="match status" value="1"/>
</dbReference>
<dbReference type="Pfam" id="PF14579">
    <property type="entry name" value="HHH_6"/>
    <property type="match status" value="1"/>
</dbReference>
<dbReference type="GO" id="GO:0008408">
    <property type="term" value="F:3'-5' exonuclease activity"/>
    <property type="evidence" value="ECO:0007669"/>
    <property type="project" value="InterPro"/>
</dbReference>
<dbReference type="GO" id="GO:0003887">
    <property type="term" value="F:DNA-directed DNA polymerase activity"/>
    <property type="evidence" value="ECO:0007669"/>
    <property type="project" value="UniProtKB-UniRule"/>
</dbReference>
<dbReference type="InterPro" id="IPR012340">
    <property type="entry name" value="NA-bd_OB-fold"/>
</dbReference>
<dbReference type="GO" id="GO:0005737">
    <property type="term" value="C:cytoplasm"/>
    <property type="evidence" value="ECO:0007669"/>
    <property type="project" value="UniProtKB-SubCell"/>
</dbReference>
<evidence type="ECO:0000256" key="7">
    <source>
        <dbReference type="ARBA" id="ARBA00022695"/>
    </source>
</evidence>
<keyword evidence="6 13" id="KW-0808">Transferase</keyword>
<dbReference type="InterPro" id="IPR011708">
    <property type="entry name" value="DNA_pol3_alpha_NTPase_dom"/>
</dbReference>
<dbReference type="InterPro" id="IPR040982">
    <property type="entry name" value="DNA_pol3_finger"/>
</dbReference>
<dbReference type="SUPFAM" id="SSF89550">
    <property type="entry name" value="PHP domain-like"/>
    <property type="match status" value="1"/>
</dbReference>
<keyword evidence="11 13" id="KW-0234">DNA repair</keyword>
<feature type="region of interest" description="Disordered" evidence="14">
    <location>
        <begin position="634"/>
        <end position="653"/>
    </location>
</feature>
<evidence type="ECO:0000259" key="15">
    <source>
        <dbReference type="SMART" id="SM00481"/>
    </source>
</evidence>
<dbReference type="Gene3D" id="1.10.150.870">
    <property type="match status" value="1"/>
</dbReference>
<dbReference type="InterPro" id="IPR004805">
    <property type="entry name" value="DnaE2/DnaE/PolC"/>
</dbReference>
<comment type="subcellular location">
    <subcellularLocation>
        <location evidence="1 13">Cytoplasm</location>
    </subcellularLocation>
</comment>
<dbReference type="InterPro" id="IPR016195">
    <property type="entry name" value="Pol/histidinol_Pase-like"/>
</dbReference>
<evidence type="ECO:0000256" key="11">
    <source>
        <dbReference type="ARBA" id="ARBA00023204"/>
    </source>
</evidence>
<organism evidence="16 17">
    <name type="scientific">Brucella daejeonensis</name>
    <dbReference type="NCBI Taxonomy" id="659015"/>
    <lineage>
        <taxon>Bacteria</taxon>
        <taxon>Pseudomonadati</taxon>
        <taxon>Pseudomonadota</taxon>
        <taxon>Alphaproteobacteria</taxon>
        <taxon>Hyphomicrobiales</taxon>
        <taxon>Brucellaceae</taxon>
        <taxon>Brucella/Ochrobactrum group</taxon>
        <taxon>Brucella</taxon>
    </lineage>
</organism>
<evidence type="ECO:0000256" key="6">
    <source>
        <dbReference type="ARBA" id="ARBA00022679"/>
    </source>
</evidence>
<dbReference type="GO" id="GO:0006281">
    <property type="term" value="P:DNA repair"/>
    <property type="evidence" value="ECO:0007669"/>
    <property type="project" value="UniProtKB-UniRule"/>
</dbReference>
<protein>
    <recommendedName>
        <fullName evidence="4 13">Error-prone DNA polymerase</fullName>
        <ecNumber evidence="3 13">2.7.7.7</ecNumber>
    </recommendedName>
</protein>
<comment type="similarity">
    <text evidence="2 13">Belongs to the DNA polymerase type-C family. DnaE2 subfamily.</text>
</comment>
<dbReference type="HAMAP" id="MF_01902">
    <property type="entry name" value="DNApol_error_prone"/>
    <property type="match status" value="1"/>
</dbReference>
<dbReference type="Pfam" id="PF01336">
    <property type="entry name" value="tRNA_anti-codon"/>
    <property type="match status" value="1"/>
</dbReference>
<dbReference type="PANTHER" id="PTHR32294:SF4">
    <property type="entry name" value="ERROR-PRONE DNA POLYMERASE"/>
    <property type="match status" value="1"/>
</dbReference>
<dbReference type="AlphaFoldDB" id="A0A7W9EKP4"/>
<comment type="caution">
    <text evidence="16">The sequence shown here is derived from an EMBL/GenBank/DDBJ whole genome shotgun (WGS) entry which is preliminary data.</text>
</comment>
<comment type="function">
    <text evidence="13">DNA polymerase involved in damage-induced mutagenesis and translesion synthesis (TLS). It is not the major replicative DNA polymerase.</text>
</comment>
<dbReference type="InterPro" id="IPR023073">
    <property type="entry name" value="DnaE2"/>
</dbReference>
<dbReference type="InterPro" id="IPR003141">
    <property type="entry name" value="Pol/His_phosphatase_N"/>
</dbReference>
<dbReference type="Pfam" id="PF02811">
    <property type="entry name" value="PHP"/>
    <property type="match status" value="1"/>
</dbReference>
<name>A0A7W9EKP4_9HYPH</name>
<evidence type="ECO:0000256" key="3">
    <source>
        <dbReference type="ARBA" id="ARBA00012417"/>
    </source>
</evidence>
<dbReference type="InterPro" id="IPR004365">
    <property type="entry name" value="NA-bd_OB_tRNA"/>
</dbReference>
<evidence type="ECO:0000256" key="1">
    <source>
        <dbReference type="ARBA" id="ARBA00004496"/>
    </source>
</evidence>
<keyword evidence="17" id="KW-1185">Reference proteome</keyword>
<dbReference type="Pfam" id="PF17657">
    <property type="entry name" value="DNA_pol3_finger"/>
    <property type="match status" value="1"/>
</dbReference>
<dbReference type="SMART" id="SM00481">
    <property type="entry name" value="POLIIIAc"/>
    <property type="match status" value="1"/>
</dbReference>